<evidence type="ECO:0000313" key="7">
    <source>
        <dbReference type="EMBL" id="SDN17059.1"/>
    </source>
</evidence>
<dbReference type="SMART" id="SM00065">
    <property type="entry name" value="GAF"/>
    <property type="match status" value="1"/>
</dbReference>
<dbReference type="GO" id="GO:0003723">
    <property type="term" value="F:RNA binding"/>
    <property type="evidence" value="ECO:0007669"/>
    <property type="project" value="InterPro"/>
</dbReference>
<dbReference type="Gene3D" id="1.10.10.10">
    <property type="entry name" value="Winged helix-like DNA-binding domain superfamily/Winged helix DNA-binding domain"/>
    <property type="match status" value="1"/>
</dbReference>
<organism evidence="7 8">
    <name type="scientific">Actinacidiphila guanduensis</name>
    <dbReference type="NCBI Taxonomy" id="310781"/>
    <lineage>
        <taxon>Bacteria</taxon>
        <taxon>Bacillati</taxon>
        <taxon>Actinomycetota</taxon>
        <taxon>Actinomycetes</taxon>
        <taxon>Kitasatosporales</taxon>
        <taxon>Streptomycetaceae</taxon>
        <taxon>Actinacidiphila</taxon>
    </lineage>
</organism>
<gene>
    <name evidence="7" type="ORF">SAMN05216259_10336</name>
</gene>
<dbReference type="SUPFAM" id="SSF52172">
    <property type="entry name" value="CheY-like"/>
    <property type="match status" value="1"/>
</dbReference>
<keyword evidence="4" id="KW-0804">Transcription</keyword>
<keyword evidence="3" id="KW-0805">Transcription regulation</keyword>
<dbReference type="PIRSF" id="PIRSF036625">
    <property type="entry name" value="GAF_ANTAR"/>
    <property type="match status" value="1"/>
</dbReference>
<feature type="domain" description="ANTAR" evidence="6">
    <location>
        <begin position="170"/>
        <end position="231"/>
    </location>
</feature>
<name>A0A1G9Z6P8_9ACTN</name>
<feature type="compositionally biased region" description="Pro residues" evidence="5">
    <location>
        <begin position="244"/>
        <end position="258"/>
    </location>
</feature>
<proteinExistence type="predicted"/>
<protein>
    <submittedName>
        <fullName evidence="7">GAF domain-containing protein</fullName>
    </submittedName>
</protein>
<accession>A0A1G9Z6P8</accession>
<dbReference type="InterPro" id="IPR011006">
    <property type="entry name" value="CheY-like_superfamily"/>
</dbReference>
<dbReference type="EMBL" id="FNIE01000003">
    <property type="protein sequence ID" value="SDN17059.1"/>
    <property type="molecule type" value="Genomic_DNA"/>
</dbReference>
<evidence type="ECO:0000256" key="1">
    <source>
        <dbReference type="ARBA" id="ARBA00022679"/>
    </source>
</evidence>
<dbReference type="OrthoDB" id="3683444at2"/>
<dbReference type="InterPro" id="IPR029016">
    <property type="entry name" value="GAF-like_dom_sf"/>
</dbReference>
<dbReference type="Proteomes" id="UP000199341">
    <property type="component" value="Unassembled WGS sequence"/>
</dbReference>
<evidence type="ECO:0000256" key="2">
    <source>
        <dbReference type="ARBA" id="ARBA00022777"/>
    </source>
</evidence>
<dbReference type="PROSITE" id="PS50921">
    <property type="entry name" value="ANTAR"/>
    <property type="match status" value="1"/>
</dbReference>
<dbReference type="Gene3D" id="3.30.450.40">
    <property type="match status" value="1"/>
</dbReference>
<feature type="region of interest" description="Disordered" evidence="5">
    <location>
        <begin position="235"/>
        <end position="258"/>
    </location>
</feature>
<dbReference type="InterPro" id="IPR003018">
    <property type="entry name" value="GAF"/>
</dbReference>
<reference evidence="7 8" key="1">
    <citation type="submission" date="2016-10" db="EMBL/GenBank/DDBJ databases">
        <authorList>
            <person name="de Groot N.N."/>
        </authorList>
    </citation>
    <scope>NUCLEOTIDE SEQUENCE [LARGE SCALE GENOMIC DNA]</scope>
    <source>
        <strain evidence="7 8">CGMCC 4.2022</strain>
    </source>
</reference>
<dbReference type="InterPro" id="IPR036388">
    <property type="entry name" value="WH-like_DNA-bd_sf"/>
</dbReference>
<dbReference type="Pfam" id="PF03861">
    <property type="entry name" value="ANTAR"/>
    <property type="match status" value="1"/>
</dbReference>
<evidence type="ECO:0000259" key="6">
    <source>
        <dbReference type="PROSITE" id="PS50921"/>
    </source>
</evidence>
<dbReference type="GO" id="GO:0016301">
    <property type="term" value="F:kinase activity"/>
    <property type="evidence" value="ECO:0007669"/>
    <property type="project" value="UniProtKB-KW"/>
</dbReference>
<evidence type="ECO:0000313" key="8">
    <source>
        <dbReference type="Proteomes" id="UP000199341"/>
    </source>
</evidence>
<sequence length="258" mass="28305">MTSREQQVTEVFVEVAESLIADFDAIDFLQRLSVRCREILDAAAVGILLADENGLLHVLAASDEDTRLLEVFALQHDQGPCVECYRSGRARTHIDLTDEEVSVSWPEFAAVARDIGFVSTNALPLRLRGRVIGALGLFQTDPEPLAPADLVLAQALADVATIAILQQRTRAHTEAERDQLQYALNSRIVIEQAKGILAERWQLPVDEALSVLRGYARAHHRKLSELAREITEGTVDTARIRSAPVPPPPVSPPSPTTP</sequence>
<dbReference type="RefSeq" id="WP_093783333.1">
    <property type="nucleotide sequence ID" value="NZ_FNIE01000003.1"/>
</dbReference>
<keyword evidence="2" id="KW-0418">Kinase</keyword>
<dbReference type="InterPro" id="IPR012074">
    <property type="entry name" value="GAF_ANTAR"/>
</dbReference>
<evidence type="ECO:0000256" key="4">
    <source>
        <dbReference type="ARBA" id="ARBA00023163"/>
    </source>
</evidence>
<dbReference type="STRING" id="310781.SAMN05216259_10336"/>
<dbReference type="AlphaFoldDB" id="A0A1G9Z6P8"/>
<dbReference type="InterPro" id="IPR005561">
    <property type="entry name" value="ANTAR"/>
</dbReference>
<dbReference type="Pfam" id="PF01590">
    <property type="entry name" value="GAF"/>
    <property type="match status" value="1"/>
</dbReference>
<dbReference type="SMART" id="SM01012">
    <property type="entry name" value="ANTAR"/>
    <property type="match status" value="1"/>
</dbReference>
<keyword evidence="1" id="KW-0808">Transferase</keyword>
<dbReference type="SUPFAM" id="SSF55781">
    <property type="entry name" value="GAF domain-like"/>
    <property type="match status" value="1"/>
</dbReference>
<evidence type="ECO:0000256" key="5">
    <source>
        <dbReference type="SAM" id="MobiDB-lite"/>
    </source>
</evidence>
<keyword evidence="8" id="KW-1185">Reference proteome</keyword>
<evidence type="ECO:0000256" key="3">
    <source>
        <dbReference type="ARBA" id="ARBA00023015"/>
    </source>
</evidence>